<dbReference type="EMBL" id="JAOYFB010000004">
    <property type="protein sequence ID" value="KAK4012922.1"/>
    <property type="molecule type" value="Genomic_DNA"/>
</dbReference>
<dbReference type="PROSITE" id="PS50896">
    <property type="entry name" value="LISH"/>
    <property type="match status" value="1"/>
</dbReference>
<organism evidence="1 2">
    <name type="scientific">Daphnia magna</name>
    <dbReference type="NCBI Taxonomy" id="35525"/>
    <lineage>
        <taxon>Eukaryota</taxon>
        <taxon>Metazoa</taxon>
        <taxon>Ecdysozoa</taxon>
        <taxon>Arthropoda</taxon>
        <taxon>Crustacea</taxon>
        <taxon>Branchiopoda</taxon>
        <taxon>Diplostraca</taxon>
        <taxon>Cladocera</taxon>
        <taxon>Anomopoda</taxon>
        <taxon>Daphniidae</taxon>
        <taxon>Daphnia</taxon>
    </lineage>
</organism>
<dbReference type="Proteomes" id="UP001234178">
    <property type="component" value="Unassembled WGS sequence"/>
</dbReference>
<keyword evidence="2" id="KW-1185">Reference proteome</keyword>
<name>A0ABQ9ZJ19_9CRUS</name>
<evidence type="ECO:0000313" key="1">
    <source>
        <dbReference type="EMBL" id="KAK4012922.1"/>
    </source>
</evidence>
<comment type="caution">
    <text evidence="1">The sequence shown here is derived from an EMBL/GenBank/DDBJ whole genome shotgun (WGS) entry which is preliminary data.</text>
</comment>
<accession>A0ABQ9ZJ19</accession>
<evidence type="ECO:0000313" key="2">
    <source>
        <dbReference type="Proteomes" id="UP001234178"/>
    </source>
</evidence>
<dbReference type="InterPro" id="IPR006594">
    <property type="entry name" value="LisH"/>
</dbReference>
<evidence type="ECO:0008006" key="3">
    <source>
        <dbReference type="Google" id="ProtNLM"/>
    </source>
</evidence>
<proteinExistence type="predicted"/>
<reference evidence="1 2" key="1">
    <citation type="journal article" date="2023" name="Nucleic Acids Res.">
        <title>The hologenome of Daphnia magna reveals possible DNA methylation and microbiome-mediated evolution of the host genome.</title>
        <authorList>
            <person name="Chaturvedi A."/>
            <person name="Li X."/>
            <person name="Dhandapani V."/>
            <person name="Marshall H."/>
            <person name="Kissane S."/>
            <person name="Cuenca-Cambronero M."/>
            <person name="Asole G."/>
            <person name="Calvet F."/>
            <person name="Ruiz-Romero M."/>
            <person name="Marangio P."/>
            <person name="Guigo R."/>
            <person name="Rago D."/>
            <person name="Mirbahai L."/>
            <person name="Eastwood N."/>
            <person name="Colbourne J.K."/>
            <person name="Zhou J."/>
            <person name="Mallon E."/>
            <person name="Orsini L."/>
        </authorList>
    </citation>
    <scope>NUCLEOTIDE SEQUENCE [LARGE SCALE GENOMIC DNA]</scope>
    <source>
        <strain evidence="1">LRV0_1</strain>
    </source>
</reference>
<gene>
    <name evidence="1" type="ORF">OUZ56_025171</name>
</gene>
<protein>
    <recommendedName>
        <fullName evidence="3">LisH domain-containing protein</fullName>
    </recommendedName>
</protein>
<sequence length="297" mass="33859">MLLKEKGILGELQAFLRMKMVEKLQQTQLASASKQAQFSAKDNAINIMVYEYLKHHNMFYTSSVFASECSSIQQTSLESVTAWEDILKILGLSNCDNKTPNSSRDEKACLLNHVLDGLGIMHNKKHESKSCQCNIGSNTRKLLLNAQSQTSDAAQKTTNTQLIQTVPCVRHAETQTEDCFTTVQRMSVDVSDEMLELEKKLAKSQSALELCQLKLQHSEDKIEYLTTNKNEYIAEEDITFLKLAPAHQNKRNRTVCHKRIQEACRFLNHLDGRLEFLDRKYQKVTRQTPDQNSLALT</sequence>